<dbReference type="EMBL" id="AMWG01000149">
    <property type="protein sequence ID" value="ELP30624.1"/>
    <property type="molecule type" value="Genomic_DNA"/>
</dbReference>
<protein>
    <submittedName>
        <fullName evidence="2">Uncharacterized protein</fullName>
    </submittedName>
</protein>
<keyword evidence="1" id="KW-0812">Transmembrane</keyword>
<organism evidence="2 3">
    <name type="scientific">Rhodopirellula baltica SWK14</name>
    <dbReference type="NCBI Taxonomy" id="993516"/>
    <lineage>
        <taxon>Bacteria</taxon>
        <taxon>Pseudomonadati</taxon>
        <taxon>Planctomycetota</taxon>
        <taxon>Planctomycetia</taxon>
        <taxon>Pirellulales</taxon>
        <taxon>Pirellulaceae</taxon>
        <taxon>Rhodopirellula</taxon>
    </lineage>
</organism>
<name>L7C8W1_RHOBT</name>
<gene>
    <name evidence="2" type="ORF">RBSWK_05460</name>
</gene>
<accession>L7C8W1</accession>
<dbReference type="AlphaFoldDB" id="L7C8W1"/>
<evidence type="ECO:0000313" key="3">
    <source>
        <dbReference type="Proteomes" id="UP000010959"/>
    </source>
</evidence>
<keyword evidence="1" id="KW-1133">Transmembrane helix</keyword>
<evidence type="ECO:0000313" key="2">
    <source>
        <dbReference type="EMBL" id="ELP30624.1"/>
    </source>
</evidence>
<proteinExistence type="predicted"/>
<keyword evidence="1" id="KW-0472">Membrane</keyword>
<comment type="caution">
    <text evidence="2">The sequence shown here is derived from an EMBL/GenBank/DDBJ whole genome shotgun (WGS) entry which is preliminary data.</text>
</comment>
<dbReference type="Proteomes" id="UP000010959">
    <property type="component" value="Unassembled WGS sequence"/>
</dbReference>
<feature type="transmembrane region" description="Helical" evidence="1">
    <location>
        <begin position="62"/>
        <end position="83"/>
    </location>
</feature>
<evidence type="ECO:0000256" key="1">
    <source>
        <dbReference type="SAM" id="Phobius"/>
    </source>
</evidence>
<sequence length="92" mass="10000">MGLVNGRPMTGSRGPWTARNASLPFKHCTRSPVATWPTDSTLPRKFPNANRKSFASLNISRMALATVLALNISRMALATVFALNISRMALAQ</sequence>
<reference evidence="2 3" key="1">
    <citation type="journal article" date="2013" name="Mar. Genomics">
        <title>Expression of sulfatases in Rhodopirellula baltica and the diversity of sulfatases in the genus Rhodopirellula.</title>
        <authorList>
            <person name="Wegner C.E."/>
            <person name="Richter-Heitmann T."/>
            <person name="Klindworth A."/>
            <person name="Klockow C."/>
            <person name="Richter M."/>
            <person name="Achstetter T."/>
            <person name="Glockner F.O."/>
            <person name="Harder J."/>
        </authorList>
    </citation>
    <scope>NUCLEOTIDE SEQUENCE [LARGE SCALE GENOMIC DNA]</scope>
    <source>
        <strain evidence="2 3">SWK14</strain>
    </source>
</reference>